<dbReference type="EMBL" id="JAWQEG010001606">
    <property type="protein sequence ID" value="KAK3877985.1"/>
    <property type="molecule type" value="Genomic_DNA"/>
</dbReference>
<dbReference type="GO" id="GO:0005739">
    <property type="term" value="C:mitochondrion"/>
    <property type="evidence" value="ECO:0007669"/>
    <property type="project" value="TreeGrafter"/>
</dbReference>
<evidence type="ECO:0000259" key="2">
    <source>
        <dbReference type="PROSITE" id="PS51352"/>
    </source>
</evidence>
<evidence type="ECO:0000313" key="4">
    <source>
        <dbReference type="Proteomes" id="UP001286313"/>
    </source>
</evidence>
<keyword evidence="4" id="KW-1185">Reference proteome</keyword>
<organism evidence="3 4">
    <name type="scientific">Petrolisthes cinctipes</name>
    <name type="common">Flat porcelain crab</name>
    <dbReference type="NCBI Taxonomy" id="88211"/>
    <lineage>
        <taxon>Eukaryota</taxon>
        <taxon>Metazoa</taxon>
        <taxon>Ecdysozoa</taxon>
        <taxon>Arthropoda</taxon>
        <taxon>Crustacea</taxon>
        <taxon>Multicrustacea</taxon>
        <taxon>Malacostraca</taxon>
        <taxon>Eumalacostraca</taxon>
        <taxon>Eucarida</taxon>
        <taxon>Decapoda</taxon>
        <taxon>Pleocyemata</taxon>
        <taxon>Anomura</taxon>
        <taxon>Galatheoidea</taxon>
        <taxon>Porcellanidae</taxon>
        <taxon>Petrolisthes</taxon>
    </lineage>
</organism>
<dbReference type="InterPro" id="IPR013766">
    <property type="entry name" value="Thioredoxin_domain"/>
</dbReference>
<comment type="similarity">
    <text evidence="1">Belongs to the thioredoxin family.</text>
</comment>
<dbReference type="PROSITE" id="PS00194">
    <property type="entry name" value="THIOREDOXIN_1"/>
    <property type="match status" value="1"/>
</dbReference>
<name>A0AAE1FQW7_PETCI</name>
<dbReference type="InterPro" id="IPR036249">
    <property type="entry name" value="Thioredoxin-like_sf"/>
</dbReference>
<dbReference type="Pfam" id="PF00085">
    <property type="entry name" value="Thioredoxin"/>
    <property type="match status" value="1"/>
</dbReference>
<protein>
    <recommendedName>
        <fullName evidence="2">Thioredoxin domain-containing protein</fullName>
    </recommendedName>
</protein>
<reference evidence="3" key="1">
    <citation type="submission" date="2023-10" db="EMBL/GenBank/DDBJ databases">
        <title>Genome assemblies of two species of porcelain crab, Petrolisthes cinctipes and Petrolisthes manimaculis (Anomura: Porcellanidae).</title>
        <authorList>
            <person name="Angst P."/>
        </authorList>
    </citation>
    <scope>NUCLEOTIDE SEQUENCE</scope>
    <source>
        <strain evidence="3">PB745_01</strain>
        <tissue evidence="3">Gill</tissue>
    </source>
</reference>
<dbReference type="Gene3D" id="3.40.30.10">
    <property type="entry name" value="Glutaredoxin"/>
    <property type="match status" value="1"/>
</dbReference>
<evidence type="ECO:0000313" key="3">
    <source>
        <dbReference type="EMBL" id="KAK3877985.1"/>
    </source>
</evidence>
<dbReference type="PANTHER" id="PTHR43601">
    <property type="entry name" value="THIOREDOXIN, MITOCHONDRIAL"/>
    <property type="match status" value="1"/>
</dbReference>
<accession>A0AAE1FQW7</accession>
<dbReference type="PANTHER" id="PTHR43601:SF5">
    <property type="entry name" value="EG:132E8.3 PROTEIN"/>
    <property type="match status" value="1"/>
</dbReference>
<comment type="caution">
    <text evidence="3">The sequence shown here is derived from an EMBL/GenBank/DDBJ whole genome shotgun (WGS) entry which is preliminary data.</text>
</comment>
<dbReference type="PROSITE" id="PS51352">
    <property type="entry name" value="THIOREDOXIN_2"/>
    <property type="match status" value="1"/>
</dbReference>
<dbReference type="SUPFAM" id="SSF52833">
    <property type="entry name" value="Thioredoxin-like"/>
    <property type="match status" value="1"/>
</dbReference>
<evidence type="ECO:0000256" key="1">
    <source>
        <dbReference type="ARBA" id="ARBA00008987"/>
    </source>
</evidence>
<proteinExistence type="inferred from homology"/>
<sequence>MRLLVRGSGGVVARSALLLTTGHPLPPPLPPPPTTPTPPPLPYTRAIHHTPPARDVYNIASEDEFKNKVMRSELPVIVNFHADWCEPCHSLRPLLEKIAQQNQNKLHLAEVLVEEHIDLLQAFEVTAVPAVLGIHRGMVVGKFVGLVSHKEVTGFVEKLLSDE</sequence>
<dbReference type="CDD" id="cd02947">
    <property type="entry name" value="TRX_family"/>
    <property type="match status" value="1"/>
</dbReference>
<dbReference type="GO" id="GO:0045454">
    <property type="term" value="P:cell redox homeostasis"/>
    <property type="evidence" value="ECO:0007669"/>
    <property type="project" value="TreeGrafter"/>
</dbReference>
<gene>
    <name evidence="3" type="ORF">Pcinc_017347</name>
</gene>
<dbReference type="AlphaFoldDB" id="A0AAE1FQW7"/>
<feature type="domain" description="Thioredoxin" evidence="2">
    <location>
        <begin position="23"/>
        <end position="161"/>
    </location>
</feature>
<dbReference type="InterPro" id="IPR017937">
    <property type="entry name" value="Thioredoxin_CS"/>
</dbReference>
<dbReference type="Proteomes" id="UP001286313">
    <property type="component" value="Unassembled WGS sequence"/>
</dbReference>